<dbReference type="NCBIfam" id="TIGR00801">
    <property type="entry name" value="ncs2"/>
    <property type="match status" value="1"/>
</dbReference>
<protein>
    <submittedName>
        <fullName evidence="9">Xanthine permease</fullName>
    </submittedName>
</protein>
<dbReference type="GO" id="GO:0005886">
    <property type="term" value="C:plasma membrane"/>
    <property type="evidence" value="ECO:0007669"/>
    <property type="project" value="UniProtKB-SubCell"/>
</dbReference>
<dbReference type="PATRIC" id="fig|242163.4.peg.165"/>
<sequence length="458" mass="47558">MAQTIHPVDEVLPAGQMLAVGIQHVLVMYAGAIAVPLIIGAALKMPKDQVAFLISSDLFACGLVTLIQCIGVWKFGIRLPVIMGVSFAPVGPMVAMASSGAGITTIFGATIEAGEFAVIIAPFFERLMRFFPSIVTGTIILTIGMTLFPVAINWAGGGRGAPGFGDPRNLMVAAIVLLAILLINKTLRGFVANISVLLGMAIGFAIALALGLVDFSGVGRAAWFAPVRPFAFGSPVFDIAAIASLCLVMVVIMVESLGMFLALGDLAGRPVDREAASRGLRTDGIGTVIGGIFNTFPHSSFSQNIGLVGITGVKSRWVVAVSGVILMLLGLLPKLSNLIASIPVVVLGGAGIAMFGMVAATGVKILSKVDYESKNNLLIIAISLGVGVIPLAAPTFFEHMPKWAAPLTHSGITLAAVFAILLNALFNRGQSAEAVEREIAADMPLSLRQSDGEAASRE</sequence>
<evidence type="ECO:0000313" key="9">
    <source>
        <dbReference type="EMBL" id="KND62474.1"/>
    </source>
</evidence>
<feature type="transmembrane region" description="Helical" evidence="8">
    <location>
        <begin position="130"/>
        <end position="155"/>
    </location>
</feature>
<feature type="transmembrane region" description="Helical" evidence="8">
    <location>
        <begin position="93"/>
        <end position="118"/>
    </location>
</feature>
<keyword evidence="3" id="KW-0813">Transport</keyword>
<evidence type="ECO:0000256" key="2">
    <source>
        <dbReference type="ARBA" id="ARBA00008821"/>
    </source>
</evidence>
<reference evidence="10" key="1">
    <citation type="submission" date="2015-06" db="EMBL/GenBank/DDBJ databases">
        <title>Comparative genomics of Burkholderia leaf nodule symbionts.</title>
        <authorList>
            <person name="Carlier A."/>
            <person name="Eberl L."/>
            <person name="Pinto-Carbo M."/>
        </authorList>
    </citation>
    <scope>NUCLEOTIDE SEQUENCE [LARGE SCALE GENOMIC DNA]</scope>
    <source>
        <strain evidence="10">UZHbot4</strain>
    </source>
</reference>
<comment type="similarity">
    <text evidence="2">Belongs to the nucleobase:cation symporter-2 (NCS2) (TC 2.A.40) family.</text>
</comment>
<feature type="transmembrane region" description="Helical" evidence="8">
    <location>
        <begin position="20"/>
        <end position="43"/>
    </location>
</feature>
<proteinExistence type="inferred from homology"/>
<keyword evidence="7 8" id="KW-0472">Membrane</keyword>
<dbReference type="OrthoDB" id="9805749at2"/>
<evidence type="ECO:0000256" key="3">
    <source>
        <dbReference type="ARBA" id="ARBA00022448"/>
    </source>
</evidence>
<evidence type="ECO:0000256" key="8">
    <source>
        <dbReference type="SAM" id="Phobius"/>
    </source>
</evidence>
<feature type="transmembrane region" description="Helical" evidence="8">
    <location>
        <begin position="403"/>
        <end position="426"/>
    </location>
</feature>
<dbReference type="AlphaFoldDB" id="A0A0L0MKE1"/>
<dbReference type="InterPro" id="IPR017588">
    <property type="entry name" value="UacT-like"/>
</dbReference>
<evidence type="ECO:0000256" key="5">
    <source>
        <dbReference type="ARBA" id="ARBA00022692"/>
    </source>
</evidence>
<dbReference type="GO" id="GO:0042907">
    <property type="term" value="F:xanthine transmembrane transporter activity"/>
    <property type="evidence" value="ECO:0007669"/>
    <property type="project" value="TreeGrafter"/>
</dbReference>
<feature type="transmembrane region" description="Helical" evidence="8">
    <location>
        <begin position="167"/>
        <end position="184"/>
    </location>
</feature>
<dbReference type="EMBL" id="LFJJ01000001">
    <property type="protein sequence ID" value="KND62474.1"/>
    <property type="molecule type" value="Genomic_DNA"/>
</dbReference>
<keyword evidence="10" id="KW-1185">Reference proteome</keyword>
<organism evidence="9 10">
    <name type="scientific">Candidatus Burkholderia verschuerenii</name>
    <dbReference type="NCBI Taxonomy" id="242163"/>
    <lineage>
        <taxon>Bacteria</taxon>
        <taxon>Pseudomonadati</taxon>
        <taxon>Pseudomonadota</taxon>
        <taxon>Betaproteobacteria</taxon>
        <taxon>Burkholderiales</taxon>
        <taxon>Burkholderiaceae</taxon>
        <taxon>Burkholderia</taxon>
    </lineage>
</organism>
<dbReference type="PANTHER" id="PTHR42810:SF4">
    <property type="entry name" value="URIC ACID TRANSPORTER UACT"/>
    <property type="match status" value="1"/>
</dbReference>
<evidence type="ECO:0000256" key="7">
    <source>
        <dbReference type="ARBA" id="ARBA00023136"/>
    </source>
</evidence>
<comment type="subcellular location">
    <subcellularLocation>
        <location evidence="1">Cell membrane</location>
        <topology evidence="1">Multi-pass membrane protein</topology>
    </subcellularLocation>
</comment>
<dbReference type="InterPro" id="IPR006043">
    <property type="entry name" value="NCS2"/>
</dbReference>
<comment type="caution">
    <text evidence="9">The sequence shown here is derived from an EMBL/GenBank/DDBJ whole genome shotgun (WGS) entry which is preliminary data.</text>
</comment>
<dbReference type="RefSeq" id="WP_050451522.1">
    <property type="nucleotide sequence ID" value="NZ_LFJJ01000001.1"/>
</dbReference>
<dbReference type="NCBIfam" id="NF037981">
    <property type="entry name" value="NCS2_1"/>
    <property type="match status" value="1"/>
</dbReference>
<dbReference type="PANTHER" id="PTHR42810">
    <property type="entry name" value="PURINE PERMEASE C1399.01C-RELATED"/>
    <property type="match status" value="1"/>
</dbReference>
<evidence type="ECO:0000256" key="1">
    <source>
        <dbReference type="ARBA" id="ARBA00004651"/>
    </source>
</evidence>
<keyword evidence="6 8" id="KW-1133">Transmembrane helix</keyword>
<feature type="transmembrane region" description="Helical" evidence="8">
    <location>
        <begin position="50"/>
        <end position="73"/>
    </location>
</feature>
<keyword evidence="5 8" id="KW-0812">Transmembrane</keyword>
<dbReference type="Proteomes" id="UP000036959">
    <property type="component" value="Unassembled WGS sequence"/>
</dbReference>
<name>A0A0L0MKE1_9BURK</name>
<keyword evidence="4" id="KW-1003">Cell membrane</keyword>
<dbReference type="InterPro" id="IPR006042">
    <property type="entry name" value="Xan_ur_permease"/>
</dbReference>
<evidence type="ECO:0000313" key="10">
    <source>
        <dbReference type="Proteomes" id="UP000036959"/>
    </source>
</evidence>
<accession>A0A0L0MKE1</accession>
<feature type="transmembrane region" description="Helical" evidence="8">
    <location>
        <begin position="377"/>
        <end position="397"/>
    </location>
</feature>
<feature type="transmembrane region" description="Helical" evidence="8">
    <location>
        <begin position="342"/>
        <end position="365"/>
    </location>
</feature>
<dbReference type="Pfam" id="PF00860">
    <property type="entry name" value="Xan_ur_permease"/>
    <property type="match status" value="1"/>
</dbReference>
<evidence type="ECO:0000256" key="4">
    <source>
        <dbReference type="ARBA" id="ARBA00022475"/>
    </source>
</evidence>
<feature type="transmembrane region" description="Helical" evidence="8">
    <location>
        <begin position="239"/>
        <end position="263"/>
    </location>
</feature>
<feature type="transmembrane region" description="Helical" evidence="8">
    <location>
        <begin position="196"/>
        <end position="219"/>
    </location>
</feature>
<gene>
    <name evidence="9" type="ORF">BVER_01699c</name>
</gene>
<feature type="transmembrane region" description="Helical" evidence="8">
    <location>
        <begin position="317"/>
        <end position="336"/>
    </location>
</feature>
<dbReference type="NCBIfam" id="TIGR03173">
    <property type="entry name" value="pbuX"/>
    <property type="match status" value="1"/>
</dbReference>
<evidence type="ECO:0000256" key="6">
    <source>
        <dbReference type="ARBA" id="ARBA00022989"/>
    </source>
</evidence>